<organism evidence="1 2">
    <name type="scientific">Kwoniella bestiolae CBS 10118</name>
    <dbReference type="NCBI Taxonomy" id="1296100"/>
    <lineage>
        <taxon>Eukaryota</taxon>
        <taxon>Fungi</taxon>
        <taxon>Dikarya</taxon>
        <taxon>Basidiomycota</taxon>
        <taxon>Agaricomycotina</taxon>
        <taxon>Tremellomycetes</taxon>
        <taxon>Tremellales</taxon>
        <taxon>Cryptococcaceae</taxon>
        <taxon>Kwoniella</taxon>
    </lineage>
</organism>
<dbReference type="InterPro" id="IPR036412">
    <property type="entry name" value="HAD-like_sf"/>
</dbReference>
<keyword evidence="2" id="KW-1185">Reference proteome</keyword>
<gene>
    <name evidence="1" type="ORF">I302_104574</name>
</gene>
<dbReference type="GO" id="GO:0050308">
    <property type="term" value="F:sugar-phosphatase activity"/>
    <property type="evidence" value="ECO:0007669"/>
    <property type="project" value="TreeGrafter"/>
</dbReference>
<dbReference type="KEGG" id="kbi:30207679"/>
<accession>A0AAJ8K834</accession>
<evidence type="ECO:0000313" key="1">
    <source>
        <dbReference type="EMBL" id="WVW82563.1"/>
    </source>
</evidence>
<dbReference type="RefSeq" id="XP_065725980.1">
    <property type="nucleotide sequence ID" value="XM_065869908.1"/>
</dbReference>
<evidence type="ECO:0000313" key="2">
    <source>
        <dbReference type="Proteomes" id="UP000092730"/>
    </source>
</evidence>
<name>A0AAJ8K834_9TREE</name>
<dbReference type="AlphaFoldDB" id="A0AAJ8K834"/>
<sequence length="372" mass="40294">MSETKSINVRAMLFDMDGTLLDSTPAVNATWEYFAREYNLDLHEVLRTSHGVRTIDNMKNWCGITDPVELRDAVELFEGMIVKEAQELQAAGKDGLIALPNVLELLNHLNTSPTPVWAIVTSATTTYASAALPTAGIPKTPKLITADDALDVDIKDYSTPAVNATWEYFAREYNLDLHEVLRTSHGVRTIDNMKNWCGITDPVELRDAVELFEGMIVKEAQELQAAGKDGLIALPNVLELLNHLNTSPTPVWAIVTSATTTYASAALPTAGIPKTPKLITADDVSMGKPHPEPYLTGAKALDVDIKDCIVVEDAPSGVRSGVSSGAKVLATCTSHTRQQLEGLGADWIVTDLSKVSFEVVDGRINVTIDESP</sequence>
<dbReference type="Pfam" id="PF13419">
    <property type="entry name" value="HAD_2"/>
    <property type="match status" value="1"/>
</dbReference>
<dbReference type="InterPro" id="IPR006439">
    <property type="entry name" value="HAD-SF_hydro_IA"/>
</dbReference>
<dbReference type="NCBIfam" id="TIGR01509">
    <property type="entry name" value="HAD-SF-IA-v3"/>
    <property type="match status" value="1"/>
</dbReference>
<dbReference type="Proteomes" id="UP000092730">
    <property type="component" value="Chromosome 2"/>
</dbReference>
<dbReference type="Pfam" id="PF00702">
    <property type="entry name" value="Hydrolase"/>
    <property type="match status" value="1"/>
</dbReference>
<reference evidence="1" key="2">
    <citation type="submission" date="2024-02" db="EMBL/GenBank/DDBJ databases">
        <title>Comparative genomics of Cryptococcus and Kwoniella reveals pathogenesis evolution and contrasting modes of karyotype evolution via chromosome fusion or intercentromeric recombination.</title>
        <authorList>
            <person name="Coelho M.A."/>
            <person name="David-Palma M."/>
            <person name="Shea T."/>
            <person name="Bowers K."/>
            <person name="McGinley-Smith S."/>
            <person name="Mohammad A.W."/>
            <person name="Gnirke A."/>
            <person name="Yurkov A.M."/>
            <person name="Nowrousian M."/>
            <person name="Sun S."/>
            <person name="Cuomo C.A."/>
            <person name="Heitman J."/>
        </authorList>
    </citation>
    <scope>NUCLEOTIDE SEQUENCE</scope>
    <source>
        <strain evidence="1">CBS 10118</strain>
    </source>
</reference>
<dbReference type="CDD" id="cd07527">
    <property type="entry name" value="HAD_ScGPP-like"/>
    <property type="match status" value="1"/>
</dbReference>
<protein>
    <recommendedName>
        <fullName evidence="3">Glycerol-1-phosphatase</fullName>
    </recommendedName>
</protein>
<dbReference type="InterPro" id="IPR023198">
    <property type="entry name" value="PGP-like_dom2"/>
</dbReference>
<dbReference type="InterPro" id="IPR051806">
    <property type="entry name" value="HAD-like_SPP"/>
</dbReference>
<dbReference type="Gene3D" id="1.10.150.240">
    <property type="entry name" value="Putative phosphatase, domain 2"/>
    <property type="match status" value="2"/>
</dbReference>
<dbReference type="InterPro" id="IPR023214">
    <property type="entry name" value="HAD_sf"/>
</dbReference>
<dbReference type="PANTHER" id="PTHR43481:SF4">
    <property type="entry name" value="GLYCEROL-1-PHOSPHATE PHOSPHOHYDROLASE 1-RELATED"/>
    <property type="match status" value="1"/>
</dbReference>
<dbReference type="SUPFAM" id="SSF56784">
    <property type="entry name" value="HAD-like"/>
    <property type="match status" value="2"/>
</dbReference>
<dbReference type="EMBL" id="CP144542">
    <property type="protein sequence ID" value="WVW82563.1"/>
    <property type="molecule type" value="Genomic_DNA"/>
</dbReference>
<dbReference type="PANTHER" id="PTHR43481">
    <property type="entry name" value="FRUCTOSE-1-PHOSPHATE PHOSPHATASE"/>
    <property type="match status" value="1"/>
</dbReference>
<proteinExistence type="predicted"/>
<dbReference type="InterPro" id="IPR041492">
    <property type="entry name" value="HAD_2"/>
</dbReference>
<dbReference type="GeneID" id="30207679"/>
<evidence type="ECO:0008006" key="3">
    <source>
        <dbReference type="Google" id="ProtNLM"/>
    </source>
</evidence>
<dbReference type="Gene3D" id="3.40.50.1000">
    <property type="entry name" value="HAD superfamily/HAD-like"/>
    <property type="match status" value="2"/>
</dbReference>
<reference evidence="1" key="1">
    <citation type="submission" date="2013-07" db="EMBL/GenBank/DDBJ databases">
        <authorList>
            <consortium name="The Broad Institute Genome Sequencing Platform"/>
            <person name="Cuomo C."/>
            <person name="Litvintseva A."/>
            <person name="Chen Y."/>
            <person name="Heitman J."/>
            <person name="Sun S."/>
            <person name="Springer D."/>
            <person name="Dromer F."/>
            <person name="Young S.K."/>
            <person name="Zeng Q."/>
            <person name="Gargeya S."/>
            <person name="Fitzgerald M."/>
            <person name="Abouelleil A."/>
            <person name="Alvarado L."/>
            <person name="Berlin A.M."/>
            <person name="Chapman S.B."/>
            <person name="Dewar J."/>
            <person name="Goldberg J."/>
            <person name="Griggs A."/>
            <person name="Gujja S."/>
            <person name="Hansen M."/>
            <person name="Howarth C."/>
            <person name="Imamovic A."/>
            <person name="Larimer J."/>
            <person name="McCowan C."/>
            <person name="Murphy C."/>
            <person name="Pearson M."/>
            <person name="Priest M."/>
            <person name="Roberts A."/>
            <person name="Saif S."/>
            <person name="Shea T."/>
            <person name="Sykes S."/>
            <person name="Wortman J."/>
            <person name="Nusbaum C."/>
            <person name="Birren B."/>
        </authorList>
    </citation>
    <scope>NUCLEOTIDE SEQUENCE</scope>
    <source>
        <strain evidence="1">CBS 10118</strain>
    </source>
</reference>